<accession>A0AAV4QFX9</accession>
<reference evidence="1 2" key="1">
    <citation type="submission" date="2021-06" db="EMBL/GenBank/DDBJ databases">
        <title>Caerostris darwini draft genome.</title>
        <authorList>
            <person name="Kono N."/>
            <person name="Arakawa K."/>
        </authorList>
    </citation>
    <scope>NUCLEOTIDE SEQUENCE [LARGE SCALE GENOMIC DNA]</scope>
</reference>
<comment type="caution">
    <text evidence="1">The sequence shown here is derived from an EMBL/GenBank/DDBJ whole genome shotgun (WGS) entry which is preliminary data.</text>
</comment>
<protein>
    <submittedName>
        <fullName evidence="1">Uncharacterized protein</fullName>
    </submittedName>
</protein>
<dbReference type="EMBL" id="BPLQ01004481">
    <property type="protein sequence ID" value="GIY08310.1"/>
    <property type="molecule type" value="Genomic_DNA"/>
</dbReference>
<proteinExistence type="predicted"/>
<dbReference type="Proteomes" id="UP001054837">
    <property type="component" value="Unassembled WGS sequence"/>
</dbReference>
<dbReference type="AlphaFoldDB" id="A0AAV4QFX9"/>
<organism evidence="1 2">
    <name type="scientific">Caerostris darwini</name>
    <dbReference type="NCBI Taxonomy" id="1538125"/>
    <lineage>
        <taxon>Eukaryota</taxon>
        <taxon>Metazoa</taxon>
        <taxon>Ecdysozoa</taxon>
        <taxon>Arthropoda</taxon>
        <taxon>Chelicerata</taxon>
        <taxon>Arachnida</taxon>
        <taxon>Araneae</taxon>
        <taxon>Araneomorphae</taxon>
        <taxon>Entelegynae</taxon>
        <taxon>Araneoidea</taxon>
        <taxon>Araneidae</taxon>
        <taxon>Caerostris</taxon>
    </lineage>
</organism>
<name>A0AAV4QFX9_9ARAC</name>
<sequence>MLLEEECTNRKGLKKKTILRFTPKQEQPIKKILHTKRQAWRKFCSESGTPFGKPFKTTINTSLPPSEIFKAIDVSGSGNSKAIAKKLLEKNISFLLFLKLSLLLKIRHLLKKKLKE</sequence>
<gene>
    <name evidence="1" type="ORF">CDAR_293321</name>
</gene>
<keyword evidence="2" id="KW-1185">Reference proteome</keyword>
<evidence type="ECO:0000313" key="2">
    <source>
        <dbReference type="Proteomes" id="UP001054837"/>
    </source>
</evidence>
<evidence type="ECO:0000313" key="1">
    <source>
        <dbReference type="EMBL" id="GIY08310.1"/>
    </source>
</evidence>